<reference evidence="4" key="2">
    <citation type="submission" date="2015-01" db="EMBL/GenBank/DDBJ databases">
        <title>Evolutionary Origins and Diversification of the Mycorrhizal Mutualists.</title>
        <authorList>
            <consortium name="DOE Joint Genome Institute"/>
            <consortium name="Mycorrhizal Genomics Consortium"/>
            <person name="Kohler A."/>
            <person name="Kuo A."/>
            <person name="Nagy L.G."/>
            <person name="Floudas D."/>
            <person name="Copeland A."/>
            <person name="Barry K.W."/>
            <person name="Cichocki N."/>
            <person name="Veneault-Fourrey C."/>
            <person name="LaButti K."/>
            <person name="Lindquist E.A."/>
            <person name="Lipzen A."/>
            <person name="Lundell T."/>
            <person name="Morin E."/>
            <person name="Murat C."/>
            <person name="Riley R."/>
            <person name="Ohm R."/>
            <person name="Sun H."/>
            <person name="Tunlid A."/>
            <person name="Henrissat B."/>
            <person name="Grigoriev I.V."/>
            <person name="Hibbett D.S."/>
            <person name="Martin F."/>
        </authorList>
    </citation>
    <scope>NUCLEOTIDE SEQUENCE [LARGE SCALE GENOMIC DNA]</scope>
    <source>
        <strain evidence="4">Foug A</strain>
    </source>
</reference>
<feature type="compositionally biased region" description="Low complexity" evidence="1">
    <location>
        <begin position="159"/>
        <end position="174"/>
    </location>
</feature>
<dbReference type="HOGENOM" id="CLU_089707_0_0_1"/>
<dbReference type="PROSITE" id="PS00036">
    <property type="entry name" value="BZIP_BASIC"/>
    <property type="match status" value="1"/>
</dbReference>
<feature type="compositionally biased region" description="Polar residues" evidence="1">
    <location>
        <begin position="149"/>
        <end position="158"/>
    </location>
</feature>
<feature type="compositionally biased region" description="Polar residues" evidence="1">
    <location>
        <begin position="267"/>
        <end position="281"/>
    </location>
</feature>
<dbReference type="Proteomes" id="UP000053989">
    <property type="component" value="Unassembled WGS sequence"/>
</dbReference>
<feature type="region of interest" description="Disordered" evidence="1">
    <location>
        <begin position="1"/>
        <end position="33"/>
    </location>
</feature>
<feature type="domain" description="BZIP" evidence="2">
    <location>
        <begin position="19"/>
        <end position="32"/>
    </location>
</feature>
<dbReference type="InParanoid" id="A0A0C3ADC0"/>
<evidence type="ECO:0000259" key="2">
    <source>
        <dbReference type="PROSITE" id="PS00036"/>
    </source>
</evidence>
<dbReference type="OrthoDB" id="3257643at2759"/>
<sequence>MAHPSSESTVASQSDRPERSRNAKAQARHRAKRKAYIEQLEQTVTKLQTALGFTPDQVAALPPPLVKIRELEQENSRLLKENEEMRRLLAESDHRHQLSTEYRRHSLNSFHDTRPDRDFKKRKMDDLYMGPDPSHPDPLTRPPPLTIPQPLSHQYNVPSHNSSSGHGVSSNGSNLFNLHAPAFHHQMPNTPSGSSSTSSPPFSQPAQMNHSHSPANSRPSSLTHPLPNNYHSNHYGSVKVEDDHYGSQSNNNHHPHGHHNGQPSHYHASNTLPPFAQTVSETGDMDSWHSYSAERAQVHR</sequence>
<reference evidence="3 4" key="1">
    <citation type="submission" date="2014-04" db="EMBL/GenBank/DDBJ databases">
        <authorList>
            <consortium name="DOE Joint Genome Institute"/>
            <person name="Kuo A."/>
            <person name="Kohler A."/>
            <person name="Nagy L.G."/>
            <person name="Floudas D."/>
            <person name="Copeland A."/>
            <person name="Barry K.W."/>
            <person name="Cichocki N."/>
            <person name="Veneault-Fourrey C."/>
            <person name="LaButti K."/>
            <person name="Lindquist E.A."/>
            <person name="Lipzen A."/>
            <person name="Lundell T."/>
            <person name="Morin E."/>
            <person name="Murat C."/>
            <person name="Sun H."/>
            <person name="Tunlid A."/>
            <person name="Henrissat B."/>
            <person name="Grigoriev I.V."/>
            <person name="Hibbett D.S."/>
            <person name="Martin F."/>
            <person name="Nordberg H.P."/>
            <person name="Cantor M.N."/>
            <person name="Hua S.X."/>
        </authorList>
    </citation>
    <scope>NUCLEOTIDE SEQUENCE [LARGE SCALE GENOMIC DNA]</scope>
    <source>
        <strain evidence="3 4">Foug A</strain>
    </source>
</reference>
<evidence type="ECO:0000313" key="3">
    <source>
        <dbReference type="EMBL" id="KIM62937.1"/>
    </source>
</evidence>
<proteinExistence type="predicted"/>
<dbReference type="GO" id="GO:0003700">
    <property type="term" value="F:DNA-binding transcription factor activity"/>
    <property type="evidence" value="ECO:0007669"/>
    <property type="project" value="InterPro"/>
</dbReference>
<dbReference type="AlphaFoldDB" id="A0A0C3ADC0"/>
<feature type="compositionally biased region" description="Polar residues" evidence="1">
    <location>
        <begin position="206"/>
        <end position="223"/>
    </location>
</feature>
<organism evidence="3 4">
    <name type="scientific">Scleroderma citrinum Foug A</name>
    <dbReference type="NCBI Taxonomy" id="1036808"/>
    <lineage>
        <taxon>Eukaryota</taxon>
        <taxon>Fungi</taxon>
        <taxon>Dikarya</taxon>
        <taxon>Basidiomycota</taxon>
        <taxon>Agaricomycotina</taxon>
        <taxon>Agaricomycetes</taxon>
        <taxon>Agaricomycetidae</taxon>
        <taxon>Boletales</taxon>
        <taxon>Sclerodermatineae</taxon>
        <taxon>Sclerodermataceae</taxon>
        <taxon>Scleroderma</taxon>
    </lineage>
</organism>
<protein>
    <recommendedName>
        <fullName evidence="2">BZIP domain-containing protein</fullName>
    </recommendedName>
</protein>
<dbReference type="InterPro" id="IPR004827">
    <property type="entry name" value="bZIP"/>
</dbReference>
<dbReference type="CDD" id="cd14686">
    <property type="entry name" value="bZIP"/>
    <property type="match status" value="1"/>
</dbReference>
<gene>
    <name evidence="3" type="ORF">SCLCIDRAFT_1214740</name>
</gene>
<feature type="region of interest" description="Disordered" evidence="1">
    <location>
        <begin position="100"/>
        <end position="281"/>
    </location>
</feature>
<evidence type="ECO:0000313" key="4">
    <source>
        <dbReference type="Proteomes" id="UP000053989"/>
    </source>
</evidence>
<name>A0A0C3ADC0_9AGAM</name>
<keyword evidence="4" id="KW-1185">Reference proteome</keyword>
<dbReference type="Gene3D" id="1.20.5.170">
    <property type="match status" value="1"/>
</dbReference>
<dbReference type="EMBL" id="KN822039">
    <property type="protein sequence ID" value="KIM62937.1"/>
    <property type="molecule type" value="Genomic_DNA"/>
</dbReference>
<feature type="compositionally biased region" description="Low complexity" evidence="1">
    <location>
        <begin position="188"/>
        <end position="205"/>
    </location>
</feature>
<dbReference type="STRING" id="1036808.A0A0C3ADC0"/>
<evidence type="ECO:0000256" key="1">
    <source>
        <dbReference type="SAM" id="MobiDB-lite"/>
    </source>
</evidence>
<accession>A0A0C3ADC0</accession>
<feature type="compositionally biased region" description="Basic and acidic residues" evidence="1">
    <location>
        <begin position="111"/>
        <end position="126"/>
    </location>
</feature>
<feature type="compositionally biased region" description="Polar residues" evidence="1">
    <location>
        <begin position="1"/>
        <end position="14"/>
    </location>
</feature>